<feature type="region of interest" description="Disordered" evidence="4">
    <location>
        <begin position="521"/>
        <end position="580"/>
    </location>
</feature>
<feature type="compositionally biased region" description="Polar residues" evidence="4">
    <location>
        <begin position="489"/>
        <end position="506"/>
    </location>
</feature>
<evidence type="ECO:0000256" key="3">
    <source>
        <dbReference type="PROSITE-ProRule" id="PRU00221"/>
    </source>
</evidence>
<reference evidence="6" key="1">
    <citation type="submission" date="2016-03" db="EMBL/GenBank/DDBJ databases">
        <authorList>
            <person name="Devillers Hugo."/>
        </authorList>
    </citation>
    <scope>NUCLEOTIDE SEQUENCE [LARGE SCALE GENOMIC DNA]</scope>
</reference>
<evidence type="ECO:0000313" key="5">
    <source>
        <dbReference type="EMBL" id="SCU85486.1"/>
    </source>
</evidence>
<dbReference type="Pfam" id="PF00400">
    <property type="entry name" value="WD40"/>
    <property type="match status" value="2"/>
</dbReference>
<evidence type="ECO:0000256" key="1">
    <source>
        <dbReference type="ARBA" id="ARBA00022574"/>
    </source>
</evidence>
<keyword evidence="2" id="KW-0677">Repeat</keyword>
<dbReference type="PROSITE" id="PS50294">
    <property type="entry name" value="WD_REPEATS_REGION"/>
    <property type="match status" value="1"/>
</dbReference>
<dbReference type="InterPro" id="IPR051246">
    <property type="entry name" value="WDR48"/>
</dbReference>
<dbReference type="PROSITE" id="PS00678">
    <property type="entry name" value="WD_REPEATS_1"/>
    <property type="match status" value="1"/>
</dbReference>
<dbReference type="GO" id="GO:0000724">
    <property type="term" value="P:double-strand break repair via homologous recombination"/>
    <property type="evidence" value="ECO:0007669"/>
    <property type="project" value="TreeGrafter"/>
</dbReference>
<feature type="compositionally biased region" description="Low complexity" evidence="4">
    <location>
        <begin position="601"/>
        <end position="611"/>
    </location>
</feature>
<dbReference type="PANTHER" id="PTHR19862:SF14">
    <property type="entry name" value="WD REPEAT-CONTAINING PROTEIN 48"/>
    <property type="match status" value="1"/>
</dbReference>
<dbReference type="EMBL" id="LT598446">
    <property type="protein sequence ID" value="SCU85486.1"/>
    <property type="molecule type" value="Genomic_DNA"/>
</dbReference>
<dbReference type="SMART" id="SM00320">
    <property type="entry name" value="WD40"/>
    <property type="match status" value="3"/>
</dbReference>
<organism evidence="5 6">
    <name type="scientific">Lachancea nothofagi CBS 11611</name>
    <dbReference type="NCBI Taxonomy" id="1266666"/>
    <lineage>
        <taxon>Eukaryota</taxon>
        <taxon>Fungi</taxon>
        <taxon>Dikarya</taxon>
        <taxon>Ascomycota</taxon>
        <taxon>Saccharomycotina</taxon>
        <taxon>Saccharomycetes</taxon>
        <taxon>Saccharomycetales</taxon>
        <taxon>Saccharomycetaceae</taxon>
        <taxon>Lachancea</taxon>
    </lineage>
</organism>
<accession>A0A1G4J6U2</accession>
<dbReference type="PROSITE" id="PS50082">
    <property type="entry name" value="WD_REPEATS_2"/>
    <property type="match status" value="1"/>
</dbReference>
<dbReference type="Gene3D" id="2.130.10.10">
    <property type="entry name" value="YVTN repeat-like/Quinoprotein amine dehydrogenase"/>
    <property type="match status" value="2"/>
</dbReference>
<dbReference type="InterPro" id="IPR015943">
    <property type="entry name" value="WD40/YVTN_repeat-like_dom_sf"/>
</dbReference>
<name>A0A1G4J6U2_9SACH</name>
<dbReference type="InterPro" id="IPR036322">
    <property type="entry name" value="WD40_repeat_dom_sf"/>
</dbReference>
<dbReference type="SUPFAM" id="SSF101898">
    <property type="entry name" value="NHL repeat"/>
    <property type="match status" value="1"/>
</dbReference>
<feature type="region of interest" description="Disordered" evidence="4">
    <location>
        <begin position="805"/>
        <end position="848"/>
    </location>
</feature>
<feature type="compositionally biased region" description="Basic residues" evidence="4">
    <location>
        <begin position="825"/>
        <end position="839"/>
    </location>
</feature>
<feature type="compositionally biased region" description="Polar residues" evidence="4">
    <location>
        <begin position="612"/>
        <end position="621"/>
    </location>
</feature>
<dbReference type="InterPro" id="IPR001680">
    <property type="entry name" value="WD40_rpt"/>
</dbReference>
<feature type="repeat" description="WD" evidence="3">
    <location>
        <begin position="206"/>
        <end position="240"/>
    </location>
</feature>
<evidence type="ECO:0000313" key="6">
    <source>
        <dbReference type="Proteomes" id="UP000189911"/>
    </source>
</evidence>
<proteinExistence type="predicted"/>
<dbReference type="PANTHER" id="PTHR19862">
    <property type="entry name" value="WD REPEAT-CONTAINING PROTEIN 48"/>
    <property type="match status" value="1"/>
</dbReference>
<feature type="compositionally biased region" description="Polar residues" evidence="4">
    <location>
        <begin position="521"/>
        <end position="537"/>
    </location>
</feature>
<dbReference type="AlphaFoldDB" id="A0A1G4J6U2"/>
<sequence length="937" mass="104794">MNKYTVTYGLVPPQSTNIHESHILPVTKIVQSRSYSNLILTCGRDGTVIKHTEKGGVWQRLRMQTSSDWVSDIVELDHDRFIVVSHDFFVCLVTLNPENDTWTSRMIGYHDDYVKCVAALDKSGSDDWTFATCGLDMKVKIWRLLENGSSTLLHTVDNSQPEGTGSLYAMISIPVGDLPFDLVAGDNNGNLILISSESGGKNCLISSAHDTNIKQLHLMNDGSYIISTSADGVIKLWDTRKLHISGGSEALVHSWKWESPVWCIQGTVFNQFTVGDSRGVITRVSILDDAWDSPQLTTIVSPPQTTTKGILAMLDRGDDKLWYSYSGDSNLHTLDTKTGIVETLKGGYALLKSSLLTNRRQVITQNTESTIQKWDIVSCELLETFDAAMGNFDDMVSSHNTKEILPHWCSVSIKTGKLFVKLSPKFLSTEVYGSALEHYNVVNDIKIEIDERYNLGRIALNSLLNEFISYIIAKDKSFRKELVAKKSSVPGSPSQAPTDSSQSETIRPSFKDKRRLSLFTKLSTNNKQSPTLTSLPNTPLMLEGSSIPTDDSFALPPPATAPQDSDSAKSAKPELPKAPLLAKRSASTGSLLAQKLKLLSTNTSSQASNSSDVGNQTSENKTAPVENVPQTSGEDLEGLKWSTLNNHQNDEKKLIEGNSEHDKDAKVGSDSSEQKQKFLSDFLVKLRDEYIKEFDATTSFKILGRKPPSSKITREDKSPIIEIKAGVLLLVNCWKEGSSGDTVCFSTYLPAPQYDDTGRSDKTRDHQIFDSLESNLPYWTAQALFKDEKTAKDYPKLTFVLKPWQNPDLQHNPEPAHTSEESQTHHNHHHLSFHRHKHNDRNNERKPKPLPIVADAYTKLHAPSMIKVKKILNYVVDRFDTKTPEMKARTPITEWLEIMCKNQLLDNEMALSSVKTLYWKSQGDIILEYRRKANRTD</sequence>
<keyword evidence="1 3" id="KW-0853">WD repeat</keyword>
<keyword evidence="6" id="KW-1185">Reference proteome</keyword>
<feature type="compositionally biased region" description="Basic and acidic residues" evidence="4">
    <location>
        <begin position="566"/>
        <end position="575"/>
    </location>
</feature>
<protein>
    <submittedName>
        <fullName evidence="5">LANO_0C04412g1_1</fullName>
    </submittedName>
</protein>
<dbReference type="Pfam" id="PF11816">
    <property type="entry name" value="DUF3337"/>
    <property type="match status" value="1"/>
</dbReference>
<dbReference type="GO" id="GO:0043130">
    <property type="term" value="F:ubiquitin binding"/>
    <property type="evidence" value="ECO:0007669"/>
    <property type="project" value="TreeGrafter"/>
</dbReference>
<feature type="region of interest" description="Disordered" evidence="4">
    <location>
        <begin position="485"/>
        <end position="508"/>
    </location>
</feature>
<dbReference type="SUPFAM" id="SSF50978">
    <property type="entry name" value="WD40 repeat-like"/>
    <property type="match status" value="1"/>
</dbReference>
<dbReference type="InterPro" id="IPR019775">
    <property type="entry name" value="WD40_repeat_CS"/>
</dbReference>
<feature type="region of interest" description="Disordered" evidence="4">
    <location>
        <begin position="601"/>
        <end position="635"/>
    </location>
</feature>
<evidence type="ECO:0000256" key="4">
    <source>
        <dbReference type="SAM" id="MobiDB-lite"/>
    </source>
</evidence>
<dbReference type="Proteomes" id="UP000189911">
    <property type="component" value="Chromosome C"/>
</dbReference>
<dbReference type="InterPro" id="IPR021772">
    <property type="entry name" value="WDR48/Bun107"/>
</dbReference>
<evidence type="ECO:0000256" key="2">
    <source>
        <dbReference type="ARBA" id="ARBA00022737"/>
    </source>
</evidence>
<gene>
    <name evidence="5" type="ORF">LANO_0C04412G</name>
</gene>
<dbReference type="OrthoDB" id="2421129at2759"/>